<reference evidence="12" key="3">
    <citation type="submission" date="2025-09" db="UniProtKB">
        <authorList>
            <consortium name="Ensembl"/>
        </authorList>
    </citation>
    <scope>IDENTIFICATION</scope>
</reference>
<dbReference type="InterPro" id="IPR048651">
    <property type="entry name" value="CRLF2-like_D1"/>
</dbReference>
<dbReference type="CTD" id="64109"/>
<dbReference type="Proteomes" id="UP000001646">
    <property type="component" value="Chromosome 3"/>
</dbReference>
<evidence type="ECO:0000256" key="6">
    <source>
        <dbReference type="ARBA" id="ARBA00023136"/>
    </source>
</evidence>
<protein>
    <recommendedName>
        <fullName evidence="11">Fibronectin type-III domain-containing protein</fullName>
    </recommendedName>
</protein>
<evidence type="ECO:0000256" key="5">
    <source>
        <dbReference type="ARBA" id="ARBA00022989"/>
    </source>
</evidence>
<dbReference type="PROSITE" id="PS50853">
    <property type="entry name" value="FN3"/>
    <property type="match status" value="1"/>
</dbReference>
<comment type="similarity">
    <text evidence="2">Belongs to the type I cytokine receptor family. Type 5 subfamily.</text>
</comment>
<dbReference type="RefSeq" id="XP_008105345.2">
    <property type="nucleotide sequence ID" value="XM_008107138.3"/>
</dbReference>
<name>A0A803T2P3_ANOCA</name>
<evidence type="ECO:0000256" key="7">
    <source>
        <dbReference type="ARBA" id="ARBA00023157"/>
    </source>
</evidence>
<dbReference type="KEGG" id="acs:103278320"/>
<feature type="transmembrane region" description="Helical" evidence="10">
    <location>
        <begin position="7"/>
        <end position="24"/>
    </location>
</feature>
<sequence length="350" mass="40477">MMAKKSGLLVYCTLGSLTNIFYYLKFKVSNSTLFLLFCYLQVLHPSKDACQEKKGFSDNILCSNQNYTIVCFQNNQTEVKWDDIKFLNVTMFYRLDGQDLKHCPQYTFDQGYKIGCVFQAEHNANLQIFIKDANVTKDLYDDEQNIFKYLKPNPPENITIQWVNDEVTAKCITPKGSHDFNFEFQYKSNFNKYLEIKKNECCKIKVQGFDPGKCYSFRFRLKNNNGDYFSEWSAESHWTSGSSVDSCSTDAFEPGSNTVILLTSVMGGFLIIFVLLLCVCRLSRIRNTLIPIVPDPKHVYSEIFTGHNRDFQEWASKTENLLAKTNLQRIEEECIIEEKGADFQESKVEA</sequence>
<keyword evidence="5 10" id="KW-1133">Transmembrane helix</keyword>
<dbReference type="InterPro" id="IPR036116">
    <property type="entry name" value="FN3_sf"/>
</dbReference>
<keyword evidence="4" id="KW-0732">Signal</keyword>
<dbReference type="InterPro" id="IPR003961">
    <property type="entry name" value="FN3_dom"/>
</dbReference>
<dbReference type="InterPro" id="IPR013783">
    <property type="entry name" value="Ig-like_fold"/>
</dbReference>
<evidence type="ECO:0000256" key="2">
    <source>
        <dbReference type="ARBA" id="ARBA00008159"/>
    </source>
</evidence>
<feature type="domain" description="Fibronectin type-III" evidence="11">
    <location>
        <begin position="154"/>
        <end position="243"/>
    </location>
</feature>
<keyword evidence="9" id="KW-0325">Glycoprotein</keyword>
<keyword evidence="8" id="KW-0675">Receptor</keyword>
<dbReference type="GeneTree" id="ENSGT00510000049974"/>
<evidence type="ECO:0000313" key="13">
    <source>
        <dbReference type="Proteomes" id="UP000001646"/>
    </source>
</evidence>
<accession>A0A803T2P3</accession>
<dbReference type="PANTHER" id="PTHR23037">
    <property type="entry name" value="CYTOKINE RECEPTOR"/>
    <property type="match status" value="1"/>
</dbReference>
<reference evidence="12" key="2">
    <citation type="submission" date="2025-08" db="UniProtKB">
        <authorList>
            <consortium name="Ensembl"/>
        </authorList>
    </citation>
    <scope>IDENTIFICATION</scope>
</reference>
<dbReference type="CDD" id="cd00063">
    <property type="entry name" value="FN3"/>
    <property type="match status" value="1"/>
</dbReference>
<reference evidence="12 13" key="1">
    <citation type="submission" date="2009-12" db="EMBL/GenBank/DDBJ databases">
        <title>The Genome Sequence of Anolis carolinensis (Green Anole Lizard).</title>
        <authorList>
            <consortium name="The Genome Sequencing Platform"/>
            <person name="Di Palma F."/>
            <person name="Alfoldi J."/>
            <person name="Heiman D."/>
            <person name="Young S."/>
            <person name="Grabherr M."/>
            <person name="Johnson J."/>
            <person name="Lander E.S."/>
            <person name="Lindblad-Toh K."/>
        </authorList>
    </citation>
    <scope>NUCLEOTIDE SEQUENCE [LARGE SCALE GENOMIC DNA]</scope>
    <source>
        <strain evidence="12 13">JBL SC #1</strain>
    </source>
</reference>
<evidence type="ECO:0000259" key="11">
    <source>
        <dbReference type="PROSITE" id="PS50853"/>
    </source>
</evidence>
<keyword evidence="7" id="KW-1015">Disulfide bond</keyword>
<dbReference type="Pfam" id="PF21604">
    <property type="entry name" value="CRLF2_D1"/>
    <property type="match status" value="1"/>
</dbReference>
<dbReference type="InParanoid" id="A0A803T2P3"/>
<dbReference type="Gene3D" id="2.60.40.10">
    <property type="entry name" value="Immunoglobulins"/>
    <property type="match status" value="2"/>
</dbReference>
<dbReference type="AlphaFoldDB" id="A0A803T2P3"/>
<keyword evidence="13" id="KW-1185">Reference proteome</keyword>
<proteinExistence type="inferred from homology"/>
<evidence type="ECO:0000256" key="8">
    <source>
        <dbReference type="ARBA" id="ARBA00023170"/>
    </source>
</evidence>
<evidence type="ECO:0000256" key="3">
    <source>
        <dbReference type="ARBA" id="ARBA00022692"/>
    </source>
</evidence>
<evidence type="ECO:0000256" key="1">
    <source>
        <dbReference type="ARBA" id="ARBA00004479"/>
    </source>
</evidence>
<dbReference type="GO" id="GO:0016020">
    <property type="term" value="C:membrane"/>
    <property type="evidence" value="ECO:0007669"/>
    <property type="project" value="UniProtKB-SubCell"/>
</dbReference>
<keyword evidence="6 10" id="KW-0472">Membrane</keyword>
<evidence type="ECO:0000256" key="4">
    <source>
        <dbReference type="ARBA" id="ARBA00022729"/>
    </source>
</evidence>
<evidence type="ECO:0000256" key="10">
    <source>
        <dbReference type="SAM" id="Phobius"/>
    </source>
</evidence>
<dbReference type="GeneID" id="103278320"/>
<comment type="subcellular location">
    <subcellularLocation>
        <location evidence="1">Membrane</location>
        <topology evidence="1">Single-pass type I membrane protein</topology>
    </subcellularLocation>
</comment>
<evidence type="ECO:0000313" key="12">
    <source>
        <dbReference type="Ensembl" id="ENSACAP00000029483.1"/>
    </source>
</evidence>
<dbReference type="SUPFAM" id="SSF49265">
    <property type="entry name" value="Fibronectin type III"/>
    <property type="match status" value="2"/>
</dbReference>
<organism evidence="12 13">
    <name type="scientific">Anolis carolinensis</name>
    <name type="common">Green anole</name>
    <name type="synonym">American chameleon</name>
    <dbReference type="NCBI Taxonomy" id="28377"/>
    <lineage>
        <taxon>Eukaryota</taxon>
        <taxon>Metazoa</taxon>
        <taxon>Chordata</taxon>
        <taxon>Craniata</taxon>
        <taxon>Vertebrata</taxon>
        <taxon>Euteleostomi</taxon>
        <taxon>Lepidosauria</taxon>
        <taxon>Squamata</taxon>
        <taxon>Bifurcata</taxon>
        <taxon>Unidentata</taxon>
        <taxon>Episquamata</taxon>
        <taxon>Toxicofera</taxon>
        <taxon>Iguania</taxon>
        <taxon>Dactyloidae</taxon>
        <taxon>Anolis</taxon>
    </lineage>
</organism>
<keyword evidence="3 10" id="KW-0812">Transmembrane</keyword>
<dbReference type="Ensembl" id="ENSACAT00000048725.1">
    <property type="protein sequence ID" value="ENSACAP00000029483.1"/>
    <property type="gene ID" value="ENSACAG00000038811.1"/>
</dbReference>
<dbReference type="PANTHER" id="PTHR23037:SF28">
    <property type="entry name" value="ERYTHROPOIETIN RECEPTOR"/>
    <property type="match status" value="1"/>
</dbReference>
<gene>
    <name evidence="12" type="primary">crlf2</name>
</gene>
<evidence type="ECO:0000256" key="9">
    <source>
        <dbReference type="ARBA" id="ARBA00023180"/>
    </source>
</evidence>
<dbReference type="Pfam" id="PF21605">
    <property type="entry name" value="CRLF2-like_D2"/>
    <property type="match status" value="1"/>
</dbReference>
<feature type="transmembrane region" description="Helical" evidence="10">
    <location>
        <begin position="259"/>
        <end position="280"/>
    </location>
</feature>
<dbReference type="InterPro" id="IPR048648">
    <property type="entry name" value="CRLF2-like_D2"/>
</dbReference>